<feature type="compositionally biased region" description="Low complexity" evidence="5">
    <location>
        <begin position="294"/>
        <end position="303"/>
    </location>
</feature>
<dbReference type="InterPro" id="IPR017871">
    <property type="entry name" value="ABC_transporter-like_CS"/>
</dbReference>
<dbReference type="SUPFAM" id="SSF52540">
    <property type="entry name" value="P-loop containing nucleoside triphosphate hydrolases"/>
    <property type="match status" value="1"/>
</dbReference>
<dbReference type="InterPro" id="IPR003439">
    <property type="entry name" value="ABC_transporter-like_ATP-bd"/>
</dbReference>
<evidence type="ECO:0000256" key="4">
    <source>
        <dbReference type="ARBA" id="ARBA00022840"/>
    </source>
</evidence>
<dbReference type="AlphaFoldDB" id="A0A7X6I047"/>
<dbReference type="PROSITE" id="PS00211">
    <property type="entry name" value="ABC_TRANSPORTER_1"/>
    <property type="match status" value="1"/>
</dbReference>
<comment type="similarity">
    <text evidence="1">Belongs to the ABC transporter superfamily.</text>
</comment>
<dbReference type="PROSITE" id="PS50893">
    <property type="entry name" value="ABC_TRANSPORTER_2"/>
    <property type="match status" value="1"/>
</dbReference>
<evidence type="ECO:0000313" key="7">
    <source>
        <dbReference type="EMBL" id="NJQ07306.1"/>
    </source>
</evidence>
<sequence length="303" mass="31484">MLDVIGLSQGYRRRPVIHDLSISLGAGAFGLLGPNGSGKSTLLRTLATTTPTPRPGQLRLFGSLLDSRRAVRAARRRIGYLPQSFAHPPGFTVRDFVRHCAWLREVPAARINSAADEAIERVELGDRADTPLRKLSGGMLRRAGVAQAICDQPDLVILDEPANGLDPQQRVRLRAVLRELSASSCVVVSTHLVEDTAHLCDRVGVLYEGRLRFDGTPEELAAAAGDEDAGDTPLERGYTATLAAPPLPTGAPPPAAHHRPSPDTGPRPGEAAPGGAAPGGAAPGGAAHGGAAHGGAAAPRDAS</sequence>
<dbReference type="RefSeq" id="WP_167972189.1">
    <property type="nucleotide sequence ID" value="NZ_BHZG01000143.1"/>
</dbReference>
<evidence type="ECO:0000256" key="1">
    <source>
        <dbReference type="ARBA" id="ARBA00005417"/>
    </source>
</evidence>
<feature type="compositionally biased region" description="Pro residues" evidence="5">
    <location>
        <begin position="245"/>
        <end position="255"/>
    </location>
</feature>
<dbReference type="EMBL" id="JAAVJD010000148">
    <property type="protein sequence ID" value="NJQ07306.1"/>
    <property type="molecule type" value="Genomic_DNA"/>
</dbReference>
<dbReference type="GO" id="GO:0005524">
    <property type="term" value="F:ATP binding"/>
    <property type="evidence" value="ECO:0007669"/>
    <property type="project" value="UniProtKB-KW"/>
</dbReference>
<organism evidence="7 8">
    <name type="scientific">Streptomyces lonarensis</name>
    <dbReference type="NCBI Taxonomy" id="700599"/>
    <lineage>
        <taxon>Bacteria</taxon>
        <taxon>Bacillati</taxon>
        <taxon>Actinomycetota</taxon>
        <taxon>Actinomycetes</taxon>
        <taxon>Kitasatosporales</taxon>
        <taxon>Streptomycetaceae</taxon>
        <taxon>Streptomyces</taxon>
    </lineage>
</organism>
<evidence type="ECO:0000256" key="2">
    <source>
        <dbReference type="ARBA" id="ARBA00022448"/>
    </source>
</evidence>
<feature type="domain" description="ABC transporter" evidence="6">
    <location>
        <begin position="2"/>
        <end position="233"/>
    </location>
</feature>
<comment type="caution">
    <text evidence="7">The sequence shown here is derived from an EMBL/GenBank/DDBJ whole genome shotgun (WGS) entry which is preliminary data.</text>
</comment>
<evidence type="ECO:0000313" key="8">
    <source>
        <dbReference type="Proteomes" id="UP000578686"/>
    </source>
</evidence>
<dbReference type="GO" id="GO:0016887">
    <property type="term" value="F:ATP hydrolysis activity"/>
    <property type="evidence" value="ECO:0007669"/>
    <property type="project" value="InterPro"/>
</dbReference>
<feature type="region of interest" description="Disordered" evidence="5">
    <location>
        <begin position="241"/>
        <end position="303"/>
    </location>
</feature>
<dbReference type="Pfam" id="PF00005">
    <property type="entry name" value="ABC_tran"/>
    <property type="match status" value="1"/>
</dbReference>
<dbReference type="Proteomes" id="UP000578686">
    <property type="component" value="Unassembled WGS sequence"/>
</dbReference>
<dbReference type="PANTHER" id="PTHR43335">
    <property type="entry name" value="ABC TRANSPORTER, ATP-BINDING PROTEIN"/>
    <property type="match status" value="1"/>
</dbReference>
<evidence type="ECO:0000259" key="6">
    <source>
        <dbReference type="PROSITE" id="PS50893"/>
    </source>
</evidence>
<evidence type="ECO:0000256" key="5">
    <source>
        <dbReference type="SAM" id="MobiDB-lite"/>
    </source>
</evidence>
<feature type="compositionally biased region" description="Gly residues" evidence="5">
    <location>
        <begin position="276"/>
        <end position="293"/>
    </location>
</feature>
<keyword evidence="8" id="KW-1185">Reference proteome</keyword>
<reference evidence="7 8" key="1">
    <citation type="submission" date="2020-03" db="EMBL/GenBank/DDBJ databases">
        <title>Draft genome of Streptomyces sp. ventii, isolated from the Axial Seamount in the Pacific Ocean, and resequencing of the two type strains Streptomyces lonarensis strain NCL 716 and Streptomyces bohaiensis strain 11A07.</title>
        <authorList>
            <person name="Loughran R.M."/>
            <person name="Pfannmuller K.M."/>
            <person name="Wasson B.J."/>
            <person name="Deadmond M.C."/>
            <person name="Paddock B.E."/>
            <person name="Koyack M.J."/>
            <person name="Gallegos D.A."/>
            <person name="Mitchell E.A."/>
            <person name="Ushijima B."/>
            <person name="Saw J.H."/>
            <person name="Mcphail K.L."/>
            <person name="Videau P."/>
        </authorList>
    </citation>
    <scope>NUCLEOTIDE SEQUENCE [LARGE SCALE GENOMIC DNA]</scope>
    <source>
        <strain evidence="7 8">NCL716</strain>
    </source>
</reference>
<dbReference type="SMART" id="SM00382">
    <property type="entry name" value="AAA"/>
    <property type="match status" value="1"/>
</dbReference>
<keyword evidence="3" id="KW-0547">Nucleotide-binding</keyword>
<proteinExistence type="inferred from homology"/>
<protein>
    <submittedName>
        <fullName evidence="7">ATP-binding cassette domain-containing protein</fullName>
    </submittedName>
</protein>
<keyword evidence="2" id="KW-0813">Transport</keyword>
<name>A0A7X6I047_9ACTN</name>
<feature type="compositionally biased region" description="Low complexity" evidence="5">
    <location>
        <begin position="266"/>
        <end position="275"/>
    </location>
</feature>
<gene>
    <name evidence="7" type="ORF">HCN56_17360</name>
</gene>
<evidence type="ECO:0000256" key="3">
    <source>
        <dbReference type="ARBA" id="ARBA00022741"/>
    </source>
</evidence>
<dbReference type="InterPro" id="IPR003593">
    <property type="entry name" value="AAA+_ATPase"/>
</dbReference>
<dbReference type="InterPro" id="IPR027417">
    <property type="entry name" value="P-loop_NTPase"/>
</dbReference>
<accession>A0A7X6I047</accession>
<dbReference type="Gene3D" id="3.40.50.300">
    <property type="entry name" value="P-loop containing nucleotide triphosphate hydrolases"/>
    <property type="match status" value="1"/>
</dbReference>
<dbReference type="PANTHER" id="PTHR43335:SF2">
    <property type="entry name" value="ABC TRANSPORTER, ATP-BINDING PROTEIN"/>
    <property type="match status" value="1"/>
</dbReference>
<keyword evidence="4 7" id="KW-0067">ATP-binding</keyword>